<sequence>MKTTFSTILAALALAGSGVLASPAPSQPGYGLGQPHNPTGLWGLKCDPVKYHTLCDRHPRQPNHDHRPRACFDTELILKNKLSAPNPETLHGYIDASNTNMVLYAGQIVTLNEELEIHVEKAKHANQRDIGCSRVLIYHLPEWSKQVEETWCPHHQDPIEL</sequence>
<evidence type="ECO:0000313" key="2">
    <source>
        <dbReference type="EMBL" id="SAM78096.1"/>
    </source>
</evidence>
<keyword evidence="1" id="KW-0732">Signal</keyword>
<organism evidence="2 4">
    <name type="scientific">Ustilago bromivora</name>
    <dbReference type="NCBI Taxonomy" id="307758"/>
    <lineage>
        <taxon>Eukaryota</taxon>
        <taxon>Fungi</taxon>
        <taxon>Dikarya</taxon>
        <taxon>Basidiomycota</taxon>
        <taxon>Ustilaginomycotina</taxon>
        <taxon>Ustilaginomycetes</taxon>
        <taxon>Ustilaginales</taxon>
        <taxon>Ustilaginaceae</taxon>
        <taxon>Ustilago</taxon>
    </lineage>
</organism>
<accession>A0A1K0G064</accession>
<dbReference type="Proteomes" id="UP000179920">
    <property type="component" value="Chromosome III"/>
</dbReference>
<protein>
    <submittedName>
        <fullName evidence="3">Related to conserved hypothetical Ustilaginaceae-specific protein</fullName>
    </submittedName>
</protein>
<evidence type="ECO:0000256" key="1">
    <source>
        <dbReference type="SAM" id="SignalP"/>
    </source>
</evidence>
<evidence type="ECO:0000313" key="5">
    <source>
        <dbReference type="Proteomes" id="UP000658997"/>
    </source>
</evidence>
<gene>
    <name evidence="3" type="ORF">UBRO2_04320</name>
    <name evidence="2" type="ORF">UBRO_01944</name>
</gene>
<dbReference type="Proteomes" id="UP000658997">
    <property type="component" value="Unassembled WGS sequence"/>
</dbReference>
<reference evidence="4" key="1">
    <citation type="submission" date="2016-04" db="EMBL/GenBank/DDBJ databases">
        <authorList>
            <person name="Guldener U."/>
            <person name="Guldener U."/>
        </authorList>
    </citation>
    <scope>NUCLEOTIDE SEQUENCE [LARGE SCALE GENOMIC DNA]</scope>
    <source>
        <strain evidence="4">UB2112</strain>
    </source>
</reference>
<name>A0A1K0G064_9BASI</name>
<feature type="signal peptide" evidence="1">
    <location>
        <begin position="1"/>
        <end position="21"/>
    </location>
</feature>
<proteinExistence type="predicted"/>
<reference evidence="3" key="3">
    <citation type="submission" date="2018-08" db="EMBL/GenBank/DDBJ databases">
        <authorList>
            <person name="Guldener U."/>
        </authorList>
    </citation>
    <scope>NUCLEOTIDE SEQUENCE</scope>
    <source>
        <strain evidence="3">UB2</strain>
    </source>
</reference>
<dbReference type="OrthoDB" id="2546720at2759"/>
<evidence type="ECO:0000313" key="3">
    <source>
        <dbReference type="EMBL" id="SYW81450.1"/>
    </source>
</evidence>
<dbReference type="EMBL" id="ULHB01000098">
    <property type="protein sequence ID" value="SYW81450.1"/>
    <property type="molecule type" value="Genomic_DNA"/>
</dbReference>
<keyword evidence="5" id="KW-1185">Reference proteome</keyword>
<dbReference type="EMBL" id="LT558119">
    <property type="protein sequence ID" value="SAM78096.1"/>
    <property type="molecule type" value="Genomic_DNA"/>
</dbReference>
<dbReference type="AlphaFoldDB" id="A0A1K0G064"/>
<evidence type="ECO:0000313" key="4">
    <source>
        <dbReference type="Proteomes" id="UP000179920"/>
    </source>
</evidence>
<reference evidence="2" key="2">
    <citation type="submission" date="2016-04" db="EMBL/GenBank/DDBJ databases">
        <authorList>
            <person name="Evans L.H."/>
            <person name="Alamgir A."/>
            <person name="Owens N."/>
            <person name="Weber N.D."/>
            <person name="Virtaneva K."/>
            <person name="Barbian K."/>
            <person name="Babar A."/>
            <person name="Rosenke K."/>
        </authorList>
    </citation>
    <scope>NUCLEOTIDE SEQUENCE</scope>
    <source>
        <strain evidence="2">UB2112</strain>
    </source>
</reference>
<feature type="chain" id="PRO_5038295935" evidence="1">
    <location>
        <begin position="22"/>
        <end position="161"/>
    </location>
</feature>